<dbReference type="SUPFAM" id="SSF160719">
    <property type="entry name" value="gpW/gp25-like"/>
    <property type="match status" value="1"/>
</dbReference>
<proteinExistence type="predicted"/>
<dbReference type="AlphaFoldDB" id="A0A432LH53"/>
<keyword evidence="3" id="KW-1185">Reference proteome</keyword>
<reference evidence="2 3" key="1">
    <citation type="submission" date="2018-12" db="EMBL/GenBank/DDBJ databases">
        <title>Genome sequencing of Prevotella sp. KCOM 3155 (= JS262).</title>
        <authorList>
            <person name="Kook J.-K."/>
            <person name="Park S.-N."/>
            <person name="Lim Y.K."/>
        </authorList>
    </citation>
    <scope>NUCLEOTIDE SEQUENCE [LARGE SCALE GENOMIC DNA]</scope>
    <source>
        <strain evidence="2 3">KCOM 3155</strain>
    </source>
</reference>
<evidence type="ECO:0000313" key="3">
    <source>
        <dbReference type="Proteomes" id="UP000278983"/>
    </source>
</evidence>
<dbReference type="InterPro" id="IPR007048">
    <property type="entry name" value="IraD/Gp25-like"/>
</dbReference>
<gene>
    <name evidence="2" type="ORF">EHV08_00660</name>
</gene>
<dbReference type="Proteomes" id="UP000278983">
    <property type="component" value="Unassembled WGS sequence"/>
</dbReference>
<dbReference type="Pfam" id="PF04965">
    <property type="entry name" value="GPW_gp25"/>
    <property type="match status" value="1"/>
</dbReference>
<evidence type="ECO:0000259" key="1">
    <source>
        <dbReference type="Pfam" id="PF04965"/>
    </source>
</evidence>
<evidence type="ECO:0000313" key="2">
    <source>
        <dbReference type="EMBL" id="RUL58424.1"/>
    </source>
</evidence>
<sequence>MSNSNYWRLTNMAEEKKYTFMGRGWSFPPMFSKQSRGIVMLSDEANVARSVRLCVQTRLGERMFHPNLGTEIDDFAFVRNYNTIDQQRLKRMIEYAIVENEPRVDVDDISIEHNLSDESIEISIAYTIKSSNTQFNMVFPFYYEGGLRF</sequence>
<organism evidence="2 3">
    <name type="scientific">Prevotella koreensis</name>
    <dbReference type="NCBI Taxonomy" id="2490854"/>
    <lineage>
        <taxon>Bacteria</taxon>
        <taxon>Pseudomonadati</taxon>
        <taxon>Bacteroidota</taxon>
        <taxon>Bacteroidia</taxon>
        <taxon>Bacteroidales</taxon>
        <taxon>Prevotellaceae</taxon>
        <taxon>Prevotella</taxon>
    </lineage>
</organism>
<feature type="domain" description="IraD/Gp25-like" evidence="1">
    <location>
        <begin position="43"/>
        <end position="132"/>
    </location>
</feature>
<name>A0A432LH53_9BACT</name>
<dbReference type="EMBL" id="RYYU01000001">
    <property type="protein sequence ID" value="RUL58424.1"/>
    <property type="molecule type" value="Genomic_DNA"/>
</dbReference>
<dbReference type="Gene3D" id="3.10.450.40">
    <property type="match status" value="1"/>
</dbReference>
<protein>
    <recommendedName>
        <fullName evidence="1">IraD/Gp25-like domain-containing protein</fullName>
    </recommendedName>
</protein>
<comment type="caution">
    <text evidence="2">The sequence shown here is derived from an EMBL/GenBank/DDBJ whole genome shotgun (WGS) entry which is preliminary data.</text>
</comment>
<accession>A0A432LH53</accession>